<name>A0A3Q1AYJ4_AMPOC</name>
<keyword evidence="14" id="KW-1185">Reference proteome</keyword>
<evidence type="ECO:0000256" key="2">
    <source>
        <dbReference type="ARBA" id="ARBA00022475"/>
    </source>
</evidence>
<accession>A0A3Q1AYJ4</accession>
<keyword evidence="4 10" id="KW-1133">Transmembrane helix</keyword>
<feature type="signal peptide" evidence="11">
    <location>
        <begin position="1"/>
        <end position="18"/>
    </location>
</feature>
<dbReference type="PROSITE" id="PS50262">
    <property type="entry name" value="G_PROTEIN_RECEP_F1_2"/>
    <property type="match status" value="1"/>
</dbReference>
<evidence type="ECO:0000256" key="7">
    <source>
        <dbReference type="ARBA" id="ARBA00023170"/>
    </source>
</evidence>
<evidence type="ECO:0000259" key="12">
    <source>
        <dbReference type="PROSITE" id="PS50262"/>
    </source>
</evidence>
<dbReference type="Ensembl" id="ENSAOCT00000004152.2">
    <property type="protein sequence ID" value="ENSAOCP00000006682.2"/>
    <property type="gene ID" value="ENSAOCG00000002072.2"/>
</dbReference>
<protein>
    <recommendedName>
        <fullName evidence="12">G-protein coupled receptors family 1 profile domain-containing protein</fullName>
    </recommendedName>
</protein>
<dbReference type="GeneTree" id="ENSGT01030000234621"/>
<dbReference type="GO" id="GO:0005886">
    <property type="term" value="C:plasma membrane"/>
    <property type="evidence" value="ECO:0007669"/>
    <property type="project" value="UniProtKB-SubCell"/>
</dbReference>
<dbReference type="PANTHER" id="PTHR24231:SF25">
    <property type="entry name" value="G-PROTEIN COUPLED RECEPTORS FAMILY 1 PROFILE DOMAIN-CONTAINING PROTEIN"/>
    <property type="match status" value="1"/>
</dbReference>
<evidence type="ECO:0000256" key="4">
    <source>
        <dbReference type="ARBA" id="ARBA00022989"/>
    </source>
</evidence>
<reference evidence="13" key="3">
    <citation type="submission" date="2025-09" db="UniProtKB">
        <authorList>
            <consortium name="Ensembl"/>
        </authorList>
    </citation>
    <scope>IDENTIFICATION</scope>
</reference>
<evidence type="ECO:0000256" key="10">
    <source>
        <dbReference type="SAM" id="Phobius"/>
    </source>
</evidence>
<dbReference type="SUPFAM" id="SSF81321">
    <property type="entry name" value="Family A G protein-coupled receptor-like"/>
    <property type="match status" value="1"/>
</dbReference>
<sequence>ALIAALIILRCLLSWGKGATEPKICPVNSFYQRILLPASYSLVFLLGLALNGALLWCLRFRARRACSTVIYMSNLAVADLFYVLALPPLIISNAMGDMWPFGNIICKTVRFFFLGNLHCSVMFLTCVSVHRFLGVCHPIVSVRLRTKKLALYTSGSVWILANAEVIPTLVFTHTGVINNMTVCFEMTNPGGFKAYFPYGLFLSLAFLIQFLVTVTCYCAMIRTLGVANCIANVRAARMRKRSLHTLLVVSLVFVVCFVPYHIARTVYLFVRVYRPLNCSLLNVAMICYKVWKPVVSFNCCANPLLYFCGSGRHRQRLRAWLWRRKRRVHPSVCPVDIDSTKRSAD</sequence>
<evidence type="ECO:0000313" key="14">
    <source>
        <dbReference type="Proteomes" id="UP001501940"/>
    </source>
</evidence>
<evidence type="ECO:0000256" key="3">
    <source>
        <dbReference type="ARBA" id="ARBA00022692"/>
    </source>
</evidence>
<feature type="transmembrane region" description="Helical" evidence="10">
    <location>
        <begin position="69"/>
        <end position="91"/>
    </location>
</feature>
<evidence type="ECO:0000256" key="9">
    <source>
        <dbReference type="RuleBase" id="RU000688"/>
    </source>
</evidence>
<keyword evidence="8 9" id="KW-0807">Transducer</keyword>
<keyword evidence="11" id="KW-0732">Signal</keyword>
<evidence type="ECO:0000256" key="5">
    <source>
        <dbReference type="ARBA" id="ARBA00023040"/>
    </source>
</evidence>
<keyword evidence="3 9" id="KW-0812">Transmembrane</keyword>
<dbReference type="InterPro" id="IPR017452">
    <property type="entry name" value="GPCR_Rhodpsn_7TM"/>
</dbReference>
<dbReference type="Pfam" id="PF00001">
    <property type="entry name" value="7tm_1"/>
    <property type="match status" value="1"/>
</dbReference>
<evidence type="ECO:0000256" key="8">
    <source>
        <dbReference type="ARBA" id="ARBA00023224"/>
    </source>
</evidence>
<dbReference type="InterPro" id="IPR000276">
    <property type="entry name" value="GPCR_Rhodpsn"/>
</dbReference>
<dbReference type="Proteomes" id="UP001501940">
    <property type="component" value="Chromosome 7"/>
</dbReference>
<dbReference type="Gene3D" id="1.20.1070.10">
    <property type="entry name" value="Rhodopsin 7-helix transmembrane proteins"/>
    <property type="match status" value="1"/>
</dbReference>
<feature type="transmembrane region" description="Helical" evidence="10">
    <location>
        <begin position="111"/>
        <end position="129"/>
    </location>
</feature>
<evidence type="ECO:0000256" key="1">
    <source>
        <dbReference type="ARBA" id="ARBA00004651"/>
    </source>
</evidence>
<dbReference type="PRINTS" id="PR01157">
    <property type="entry name" value="P2YPURNOCPTR"/>
</dbReference>
<evidence type="ECO:0000313" key="13">
    <source>
        <dbReference type="Ensembl" id="ENSAOCP00000006682.2"/>
    </source>
</evidence>
<keyword evidence="5 9" id="KW-0297">G-protein coupled receptor</keyword>
<reference evidence="13 14" key="1">
    <citation type="submission" date="2022-01" db="EMBL/GenBank/DDBJ databases">
        <title>A chromosome-scale genome assembly of the false clownfish, Amphiprion ocellaris.</title>
        <authorList>
            <person name="Ryu T."/>
        </authorList>
    </citation>
    <scope>NUCLEOTIDE SEQUENCE [LARGE SCALE GENOMIC DNA]</scope>
</reference>
<evidence type="ECO:0000256" key="11">
    <source>
        <dbReference type="SAM" id="SignalP"/>
    </source>
</evidence>
<comment type="similarity">
    <text evidence="9">Belongs to the G-protein coupled receptor 1 family.</text>
</comment>
<keyword evidence="7 9" id="KW-0675">Receptor</keyword>
<keyword evidence="6 10" id="KW-0472">Membrane</keyword>
<proteinExistence type="inferred from homology"/>
<keyword evidence="2" id="KW-1003">Cell membrane</keyword>
<dbReference type="OMA" id="LGVCHPL"/>
<dbReference type="GO" id="GO:0004930">
    <property type="term" value="F:G protein-coupled receptor activity"/>
    <property type="evidence" value="ECO:0007669"/>
    <property type="project" value="UniProtKB-KW"/>
</dbReference>
<dbReference type="AlphaFoldDB" id="A0A3Q1AYJ4"/>
<organism evidence="13 14">
    <name type="scientific">Amphiprion ocellaris</name>
    <name type="common">Clown anemonefish</name>
    <dbReference type="NCBI Taxonomy" id="80972"/>
    <lineage>
        <taxon>Eukaryota</taxon>
        <taxon>Metazoa</taxon>
        <taxon>Chordata</taxon>
        <taxon>Craniata</taxon>
        <taxon>Vertebrata</taxon>
        <taxon>Euteleostomi</taxon>
        <taxon>Actinopterygii</taxon>
        <taxon>Neopterygii</taxon>
        <taxon>Teleostei</taxon>
        <taxon>Neoteleostei</taxon>
        <taxon>Acanthomorphata</taxon>
        <taxon>Ovalentaria</taxon>
        <taxon>Pomacentridae</taxon>
        <taxon>Amphiprion</taxon>
    </lineage>
</organism>
<feature type="domain" description="G-protein coupled receptors family 1 profile" evidence="12">
    <location>
        <begin position="50"/>
        <end position="306"/>
    </location>
</feature>
<feature type="transmembrane region" description="Helical" evidence="10">
    <location>
        <begin position="149"/>
        <end position="171"/>
    </location>
</feature>
<comment type="subcellular location">
    <subcellularLocation>
        <location evidence="1">Cell membrane</location>
        <topology evidence="1">Multi-pass membrane protein</topology>
    </subcellularLocation>
</comment>
<dbReference type="PROSITE" id="PS00237">
    <property type="entry name" value="G_PROTEIN_RECEP_F1_1"/>
    <property type="match status" value="1"/>
</dbReference>
<evidence type="ECO:0000256" key="6">
    <source>
        <dbReference type="ARBA" id="ARBA00023136"/>
    </source>
</evidence>
<reference evidence="13" key="2">
    <citation type="submission" date="2025-08" db="UniProtKB">
        <authorList>
            <consortium name="Ensembl"/>
        </authorList>
    </citation>
    <scope>IDENTIFICATION</scope>
</reference>
<feature type="transmembrane region" description="Helical" evidence="10">
    <location>
        <begin position="34"/>
        <end position="57"/>
    </location>
</feature>
<dbReference type="PRINTS" id="PR00237">
    <property type="entry name" value="GPCRRHODOPSN"/>
</dbReference>
<feature type="transmembrane region" description="Helical" evidence="10">
    <location>
        <begin position="195"/>
        <end position="221"/>
    </location>
</feature>
<feature type="transmembrane region" description="Helical" evidence="10">
    <location>
        <begin position="242"/>
        <end position="262"/>
    </location>
</feature>
<feature type="chain" id="PRO_5043601958" description="G-protein coupled receptors family 1 profile domain-containing protein" evidence="11">
    <location>
        <begin position="19"/>
        <end position="345"/>
    </location>
</feature>
<dbReference type="PANTHER" id="PTHR24231">
    <property type="entry name" value="PURINOCEPTOR-RELATED G-PROTEIN COUPLED RECEPTOR"/>
    <property type="match status" value="1"/>
</dbReference>